<organism evidence="2 3">
    <name type="scientific">Archangium gephyra</name>
    <dbReference type="NCBI Taxonomy" id="48"/>
    <lineage>
        <taxon>Bacteria</taxon>
        <taxon>Pseudomonadati</taxon>
        <taxon>Myxococcota</taxon>
        <taxon>Myxococcia</taxon>
        <taxon>Myxococcales</taxon>
        <taxon>Cystobacterineae</taxon>
        <taxon>Archangiaceae</taxon>
        <taxon>Archangium</taxon>
    </lineage>
</organism>
<accession>A0A2W5SUU0</accession>
<comment type="caution">
    <text evidence="2">The sequence shown here is derived from an EMBL/GenBank/DDBJ whole genome shotgun (WGS) entry which is preliminary data.</text>
</comment>
<dbReference type="AlphaFoldDB" id="A0A2W5SUU0"/>
<feature type="coiled-coil region" evidence="1">
    <location>
        <begin position="195"/>
        <end position="222"/>
    </location>
</feature>
<sequence length="465" mass="52001">MPVIAIDEISVIEEQSPILGREGYDNTVRERMFAFMLSGKDDQGVIAAEKREIARTRLNAQLSVIADLLGPLEKRFERIEKADPEETIERVDSTIASVSAALAQFEDDRVKILEERKTASKELQHADTQILAIDELLTRYRLLDERYISDLARLDFISEGAHYFEALQDVKCPLCDQPMTPDHAHTAASGSVEVYASARAEAAKILAQRKDLKDAIASLETRRVARDQQRSTALGIMERTDRQLRGDVQVGLETSTARLQTLVSRRVELEASKVDREQLESLRAMKDEIERTASAARGVKREWEPLPSKALRAFCDEVEVVLREWHWVGAGRVEFDARAYDIIVDGQARQSHGKGVRAVLYSAFVIALLRYCNRERRPHPGLVVIDSPLTSYKKRGAQIKGADGPVAASVEAAFWEALKSVDKSIQIIVIENKEPPSDVADAVHYEWFAGDTAQDGDRVAFIPAP</sequence>
<protein>
    <submittedName>
        <fullName evidence="2">Uncharacterized protein</fullName>
    </submittedName>
</protein>
<evidence type="ECO:0000256" key="1">
    <source>
        <dbReference type="SAM" id="Coils"/>
    </source>
</evidence>
<evidence type="ECO:0000313" key="3">
    <source>
        <dbReference type="Proteomes" id="UP000249061"/>
    </source>
</evidence>
<proteinExistence type="predicted"/>
<gene>
    <name evidence="2" type="ORF">DI536_36175</name>
</gene>
<dbReference type="Proteomes" id="UP000249061">
    <property type="component" value="Unassembled WGS sequence"/>
</dbReference>
<keyword evidence="1" id="KW-0175">Coiled coil</keyword>
<name>A0A2W5SUU0_9BACT</name>
<evidence type="ECO:0000313" key="2">
    <source>
        <dbReference type="EMBL" id="PZR03266.1"/>
    </source>
</evidence>
<reference evidence="2 3" key="1">
    <citation type="submission" date="2017-08" db="EMBL/GenBank/DDBJ databases">
        <title>Infants hospitalized years apart are colonized by the same room-sourced microbial strains.</title>
        <authorList>
            <person name="Brooks B."/>
            <person name="Olm M.R."/>
            <person name="Firek B.A."/>
            <person name="Baker R."/>
            <person name="Thomas B.C."/>
            <person name="Morowitz M.J."/>
            <person name="Banfield J.F."/>
        </authorList>
    </citation>
    <scope>NUCLEOTIDE SEQUENCE [LARGE SCALE GENOMIC DNA]</scope>
    <source>
        <strain evidence="2">S2_003_000_R2_14</strain>
    </source>
</reference>
<dbReference type="EMBL" id="QFQP01000103">
    <property type="protein sequence ID" value="PZR03266.1"/>
    <property type="molecule type" value="Genomic_DNA"/>
</dbReference>